<keyword evidence="1" id="KW-1133">Transmembrane helix</keyword>
<dbReference type="OrthoDB" id="5194370at2"/>
<evidence type="ECO:0000313" key="3">
    <source>
        <dbReference type="Proteomes" id="UP000181942"/>
    </source>
</evidence>
<name>A0A1I2HPE6_9ACTN</name>
<proteinExistence type="predicted"/>
<accession>A0A1I2HPE6</accession>
<reference evidence="2 3" key="1">
    <citation type="submission" date="2016-10" db="EMBL/GenBank/DDBJ databases">
        <authorList>
            <person name="de Groot N.N."/>
        </authorList>
    </citation>
    <scope>NUCLEOTIDE SEQUENCE [LARGE SCALE GENOMIC DNA]</scope>
    <source>
        <strain evidence="2 3">OK461</strain>
    </source>
</reference>
<dbReference type="Proteomes" id="UP000181942">
    <property type="component" value="Unassembled WGS sequence"/>
</dbReference>
<feature type="transmembrane region" description="Helical" evidence="1">
    <location>
        <begin position="503"/>
        <end position="523"/>
    </location>
</feature>
<gene>
    <name evidence="2" type="ORF">SAMN02787118_105341</name>
</gene>
<evidence type="ECO:0008006" key="4">
    <source>
        <dbReference type="Google" id="ProtNLM"/>
    </source>
</evidence>
<evidence type="ECO:0000256" key="1">
    <source>
        <dbReference type="SAM" id="Phobius"/>
    </source>
</evidence>
<keyword evidence="1" id="KW-0472">Membrane</keyword>
<dbReference type="RefSeq" id="WP_143138232.1">
    <property type="nucleotide sequence ID" value="NZ_FONR01000005.1"/>
</dbReference>
<keyword evidence="1" id="KW-0812">Transmembrane</keyword>
<evidence type="ECO:0000313" key="2">
    <source>
        <dbReference type="EMBL" id="SFF32225.1"/>
    </source>
</evidence>
<protein>
    <recommendedName>
        <fullName evidence="4">Membrane-associated oxidoreductase</fullName>
    </recommendedName>
</protein>
<dbReference type="AlphaFoldDB" id="A0A1I2HPE6"/>
<organism evidence="2 3">
    <name type="scientific">Streptomyces mirabilis</name>
    <dbReference type="NCBI Taxonomy" id="68239"/>
    <lineage>
        <taxon>Bacteria</taxon>
        <taxon>Bacillati</taxon>
        <taxon>Actinomycetota</taxon>
        <taxon>Actinomycetes</taxon>
        <taxon>Kitasatosporales</taxon>
        <taxon>Streptomycetaceae</taxon>
        <taxon>Streptomyces</taxon>
    </lineage>
</organism>
<sequence>MSGSLAPGGWSGSERGMWAAFRRGEWYADGGEVRASVVRRLLLAPPPAEPGHLPRLRLRDVRITGRLDLAEAVVAGTLRLRSCRFEQAPCLDGASLGALELRDCELPGLSAVGVTIGRQCELTRCRVEGPIDLYGASIGGTLHLEDSRLTGHGERRGEGALQLLCATVGGDIQAGSGLRVDGCTDLRDTSVRGSVVLKRAELRNPSGMALKANRLHIGGDLNCRGGLTAEGTVDLCDARVGGGALFEDASLTAEHGPALRAHGIDVGAEFNLCDGFTARGRLSMSSVTVRSRFCFKDGLIDAPVGQPALLSRRSTASELDLRFRAPVRGTVDLSHTRVTVLSGTPDSWPTALRMEGVVYDSLLPQLPAAQRLPLLARDPEGFTPQPYEQLAAAYRQHGHDGDARTVLLAKQRRLRTTLPWPGRVWSGLQDITVGYGYLPMRAVWWLCAIVLSGILLFTRWPPQPVDPGKPPRFQAAIYTFDLVLPLVDFGQEQAFSPRGGLQWAAAVLVCLGWLLATTAAAGANRTLRRA</sequence>
<dbReference type="EMBL" id="FONR01000005">
    <property type="protein sequence ID" value="SFF32225.1"/>
    <property type="molecule type" value="Genomic_DNA"/>
</dbReference>